<organism evidence="2 3">
    <name type="scientific">Romanomermis culicivorax</name>
    <name type="common">Nematode worm</name>
    <dbReference type="NCBI Taxonomy" id="13658"/>
    <lineage>
        <taxon>Eukaryota</taxon>
        <taxon>Metazoa</taxon>
        <taxon>Ecdysozoa</taxon>
        <taxon>Nematoda</taxon>
        <taxon>Enoplea</taxon>
        <taxon>Dorylaimia</taxon>
        <taxon>Mermithida</taxon>
        <taxon>Mermithoidea</taxon>
        <taxon>Mermithidae</taxon>
        <taxon>Romanomermis</taxon>
    </lineage>
</organism>
<evidence type="ECO:0000256" key="1">
    <source>
        <dbReference type="SAM" id="Coils"/>
    </source>
</evidence>
<name>A0A915HPI5_ROMCU</name>
<keyword evidence="1" id="KW-0175">Coiled coil</keyword>
<accession>A0A915HPI5</accession>
<evidence type="ECO:0000313" key="3">
    <source>
        <dbReference type="WBParaSite" id="nRc.2.0.1.t03634-RA"/>
    </source>
</evidence>
<keyword evidence="2" id="KW-1185">Reference proteome</keyword>
<protein>
    <submittedName>
        <fullName evidence="3">Uncharacterized protein</fullName>
    </submittedName>
</protein>
<sequence length="204" mass="24237">MKKAESLWKHPSTIEFKGPSRATKRYTYEKLLLQKISEFTTDEIVLTGLIMKYAEALTDIPCMNATVPQKLTCLKEHMEDQLNVAFFVQAKYDVVLLEDEFYMERKEEIKKIEQKKNIKKKKTKMNKKRIKNNIEEETKKENPQMKEQLRQAMRSIQRYVPCIHFKEAKLFFLVLPVHHFRCINEHGETNLDCIRPTSVVRQLS</sequence>
<reference evidence="3" key="1">
    <citation type="submission" date="2022-11" db="UniProtKB">
        <authorList>
            <consortium name="WormBaseParasite"/>
        </authorList>
    </citation>
    <scope>IDENTIFICATION</scope>
</reference>
<evidence type="ECO:0000313" key="2">
    <source>
        <dbReference type="Proteomes" id="UP000887565"/>
    </source>
</evidence>
<proteinExistence type="predicted"/>
<dbReference type="WBParaSite" id="nRc.2.0.1.t03634-RA">
    <property type="protein sequence ID" value="nRc.2.0.1.t03634-RA"/>
    <property type="gene ID" value="nRc.2.0.1.g03634"/>
</dbReference>
<dbReference type="AlphaFoldDB" id="A0A915HPI5"/>
<dbReference type="Proteomes" id="UP000887565">
    <property type="component" value="Unplaced"/>
</dbReference>
<feature type="coiled-coil region" evidence="1">
    <location>
        <begin position="102"/>
        <end position="140"/>
    </location>
</feature>